<protein>
    <submittedName>
        <fullName evidence="2">Uncharacterized protein LOC108674526</fullName>
    </submittedName>
</protein>
<keyword evidence="1" id="KW-1185">Reference proteome</keyword>
<dbReference type="GeneID" id="108674526"/>
<dbReference type="Proteomes" id="UP000694843">
    <property type="component" value="Unplaced"/>
</dbReference>
<proteinExistence type="predicted"/>
<accession>A0A8B7NW75</accession>
<name>A0A8B7NW75_HYAAZ</name>
<evidence type="ECO:0000313" key="2">
    <source>
        <dbReference type="RefSeq" id="XP_018017975.1"/>
    </source>
</evidence>
<dbReference type="AlphaFoldDB" id="A0A8B7NW75"/>
<dbReference type="KEGG" id="hazt:108674526"/>
<gene>
    <name evidence="2" type="primary">LOC108674526</name>
</gene>
<evidence type="ECO:0000313" key="1">
    <source>
        <dbReference type="Proteomes" id="UP000694843"/>
    </source>
</evidence>
<reference evidence="2" key="1">
    <citation type="submission" date="2025-08" db="UniProtKB">
        <authorList>
            <consortium name="RefSeq"/>
        </authorList>
    </citation>
    <scope>IDENTIFICATION</scope>
    <source>
        <tissue evidence="2">Whole organism</tissue>
    </source>
</reference>
<organism evidence="1 2">
    <name type="scientific">Hyalella azteca</name>
    <name type="common">Amphipod</name>
    <dbReference type="NCBI Taxonomy" id="294128"/>
    <lineage>
        <taxon>Eukaryota</taxon>
        <taxon>Metazoa</taxon>
        <taxon>Ecdysozoa</taxon>
        <taxon>Arthropoda</taxon>
        <taxon>Crustacea</taxon>
        <taxon>Multicrustacea</taxon>
        <taxon>Malacostraca</taxon>
        <taxon>Eumalacostraca</taxon>
        <taxon>Peracarida</taxon>
        <taxon>Amphipoda</taxon>
        <taxon>Senticaudata</taxon>
        <taxon>Talitrida</taxon>
        <taxon>Talitroidea</taxon>
        <taxon>Hyalellidae</taxon>
        <taxon>Hyalella</taxon>
    </lineage>
</organism>
<dbReference type="RefSeq" id="XP_018017975.1">
    <property type="nucleotide sequence ID" value="XM_018162486.2"/>
</dbReference>
<dbReference type="OrthoDB" id="10645295at2759"/>
<sequence>MELSSTNSSNSDDILTQEHDEAITKFIDKLQEASRSQVDLLPDGAARDFIQLIETYWDSSTADAKKRDKTVRAVLFMMDVVLPKLSCATTEFDFLEAVLPLLQSTLSANMAELELLVQTEEVLDEAFYSLLLGCLAVVQNCQRLLTFTEGLSNATPHLCLPSFAPTLLLQLVHVPLEHCQTNGAWYEDRDMLVKEAYNELLAASLEAASVLLNSLSSICNLAACNITASMLMEVSSMCRLLSSLSHMKGVVNGWKNIASTCSSLKRSEDALAFLNDGLDVKFVVEKLSMELQEGLELLYSLLPHHHLHLQAEERASQQTVVRRVVRMCTMCAKVTSSVADTFLEHCGVAVVSSLLHFCLILARCSVCVTLLEAPAPQQEGQAVLGEGLSEPMVLALQLLLTTLTPHTSFGGVLLDAIASWITTAKDLEARYMSPERTAVDDEGDATAMKFTWGACCSAPLLLLCYVALGLPDAVTQQHKASSLSQLPCVLLASFLCYVPYCSGVLHSSLAVRLERRDGAAADVLPLYETTLVAASVVVTAVTDAAWPTAQRMLFSALLKQKKASSLSQLPCVLLASFLCYVPYCSGVLHSSLAVRLERRDGAAADVLPLYEATLVAASVVVTAVTDAAWPTAQRMLFSALLKQSMGADWPEVDPELRVPYSKLAELTGRGSVNCWWSSALAADLITFVARVGSGELCSDLYVFMCRAAAHAHADLQPSLALLLLRLQKCLPQSAPVTASWTSLPAVLQCHLSGTLLFSATKDRHGPDELRMSTACLKDVCDAASDALARAVTCGTEAAVSATRLRQLEDHLQCLFALLRWRTPGASDVCLGSLVASLAQFWDRISVKCLGCSGGIWLVMRLAMVTSRVTDLMDDLQVAQLLRVCLDATRKLSCMSVSEKTLVGEAVIEVWKSLSVRTFKQPLGYIADNLAELCCLLVSENQHAWLCQRAMEAFVFFAHRTPHKEIVAAILQRCSPAVKQRLQKFLMREPHAVPLKTPSMSALSHSGGAICGSQCMPFFLFRQQCVSNSRKISHVENIVSESSEVTNMLASNVQYSADQNLTEAQEYFSNDATENDSSYQAADKRRLSSEELDILASISKNISVCQNLIETFKLGEHSYLTEMHFEDALKHSEQMTLLLTAASAKPVKRRRNSVFES</sequence>